<dbReference type="Gene3D" id="3.40.50.2000">
    <property type="entry name" value="Glycogen Phosphorylase B"/>
    <property type="match status" value="2"/>
</dbReference>
<proteinExistence type="inferred from homology"/>
<dbReference type="Pfam" id="PF00982">
    <property type="entry name" value="Glyco_transf_20"/>
    <property type="match status" value="1"/>
</dbReference>
<gene>
    <name evidence="3" type="primary">otsA</name>
    <name evidence="2" type="ORF">BK022_06130</name>
    <name evidence="4" type="ORF">KEC54_08930</name>
    <name evidence="3" type="ORF">TK0001_4453</name>
</gene>
<dbReference type="InterPro" id="IPR001830">
    <property type="entry name" value="Glyco_trans_20"/>
</dbReference>
<dbReference type="EMBL" id="CP073633">
    <property type="protein sequence ID" value="WHQ71644.1"/>
    <property type="molecule type" value="Genomic_DNA"/>
</dbReference>
<accession>A0A1S1P7S5</accession>
<dbReference type="RefSeq" id="WP_015822153.1">
    <property type="nucleotide sequence ID" value="NZ_CP019322.1"/>
</dbReference>
<dbReference type="PANTHER" id="PTHR10788:SF106">
    <property type="entry name" value="BCDNA.GH08860"/>
    <property type="match status" value="1"/>
</dbReference>
<evidence type="ECO:0000313" key="2">
    <source>
        <dbReference type="EMBL" id="OHV17351.1"/>
    </source>
</evidence>
<keyword evidence="3" id="KW-0808">Transferase</keyword>
<dbReference type="SUPFAM" id="SSF53756">
    <property type="entry name" value="UDP-Glycosyltransferase/glycogen phosphorylase"/>
    <property type="match status" value="1"/>
</dbReference>
<dbReference type="PANTHER" id="PTHR10788">
    <property type="entry name" value="TREHALOSE-6-PHOSPHATE SYNTHASE"/>
    <property type="match status" value="1"/>
</dbReference>
<dbReference type="GO" id="GO:0003825">
    <property type="term" value="F:alpha,alpha-trehalose-phosphate synthase (UDP-forming) activity"/>
    <property type="evidence" value="ECO:0007669"/>
    <property type="project" value="UniProtKB-EC"/>
</dbReference>
<protein>
    <submittedName>
        <fullName evidence="2">Trehalose-6-phosphate synthase</fullName>
        <ecNumber evidence="3">2.4.1.15</ecNumber>
    </submittedName>
</protein>
<dbReference type="CDD" id="cd03788">
    <property type="entry name" value="GT20_TPS"/>
    <property type="match status" value="1"/>
</dbReference>
<dbReference type="OMA" id="NRTIWPL"/>
<dbReference type="Proteomes" id="UP001223720">
    <property type="component" value="Chromosome"/>
</dbReference>
<sequence>MARLIIVSNRVAVPAEGKDAVSAGGLAVAVKEAFSSYEGLWFGWSGNIRDNPSAEPELIDRGSIQYAVLDLSPQDHREYYAGFANRALWPIMHYRIGLGTFSRSDYAGYQRVNQTFAQALAKLVEPDDLIWVHDYHLLPLASELRGQGIANPIGYFHHIPWPAADVFNTLPASNELLRAMADYDLIGLQTDSDVQNLSRNFIDTMRAIPLGGGSMMVDGRRTRIRSFPIGIDVASFKEAADKAGSNKVVRETMAGLRTRKLLIGVDRLDYSKGVPERMEAVDRFFASNPDQRGNVVYIQITPKSRSEVPEYEQLSREVNEKVGDINGMLGEPAWTPIQYVTKAYPRPVLAGLYRAARVGLVTPMRDGMNLVAKEYVVAQSEEDPGVLVLSKFAGAARQLPEALLVNPYDRFEVAEAIRQALYMPRGERLERWKPMADRMRREDVDWWARCFMVELETFRTVEREPPSTTAAAAE</sequence>
<dbReference type="GeneID" id="72989207"/>
<dbReference type="EMBL" id="LT962688">
    <property type="protein sequence ID" value="SOR31055.1"/>
    <property type="molecule type" value="Genomic_DNA"/>
</dbReference>
<organism evidence="2 5">
    <name type="scientific">Methylorubrum extorquens</name>
    <name type="common">Methylobacterium dichloromethanicum</name>
    <name type="synonym">Methylobacterium extorquens</name>
    <dbReference type="NCBI Taxonomy" id="408"/>
    <lineage>
        <taxon>Bacteria</taxon>
        <taxon>Pseudomonadati</taxon>
        <taxon>Pseudomonadota</taxon>
        <taxon>Alphaproteobacteria</taxon>
        <taxon>Hyphomicrobiales</taxon>
        <taxon>Methylobacteriaceae</taxon>
        <taxon>Methylorubrum</taxon>
    </lineage>
</organism>
<keyword evidence="3" id="KW-0328">Glycosyltransferase</keyword>
<reference evidence="3" key="2">
    <citation type="submission" date="2017-10" db="EMBL/GenBank/DDBJ databases">
        <authorList>
            <person name="Banno H."/>
            <person name="Chua N.-H."/>
        </authorList>
    </citation>
    <scope>NUCLEOTIDE SEQUENCE [LARGE SCALE GENOMIC DNA]</scope>
    <source>
        <strain evidence="3">TK 0001</strain>
    </source>
</reference>
<dbReference type="Proteomes" id="UP000233769">
    <property type="component" value="Chromosome tk0001"/>
</dbReference>
<comment type="similarity">
    <text evidence="1">Belongs to the glycosyltransferase 20 family.</text>
</comment>
<evidence type="ECO:0000256" key="1">
    <source>
        <dbReference type="ARBA" id="ARBA00008799"/>
    </source>
</evidence>
<dbReference type="EMBL" id="MNAO01000044">
    <property type="protein sequence ID" value="OHV17351.1"/>
    <property type="molecule type" value="Genomic_DNA"/>
</dbReference>
<reference evidence="2 5" key="1">
    <citation type="submission" date="2016-10" db="EMBL/GenBank/DDBJ databases">
        <title>Draft genome sequence of Methylobacterium extorquens CP3, a seed endophyte of Crotalaria pumila with plant growth-promoting and metal tolerance properties.</title>
        <authorList>
            <person name="Sanchez-Lopez A.S."/>
            <person name="Van Hamme J.D."/>
            <person name="Thijs S."/>
            <person name="Mcammond B.M."/>
            <person name="Stevens V."/>
            <person name="Gonzalez-Chavez M.D.C."/>
            <person name="Vangronsveld J."/>
        </authorList>
    </citation>
    <scope>NUCLEOTIDE SEQUENCE [LARGE SCALE GENOMIC DNA]</scope>
    <source>
        <strain evidence="2 5">CP3</strain>
    </source>
</reference>
<reference evidence="4" key="4">
    <citation type="journal article" date="2022" name="Biotechnol. Bioprocess Eng.">
        <title>Pan-genome Analysis Reveals Comparative Genomic Features of Central Metabolic Pathways in Methylorubrum extorquens.</title>
        <authorList>
            <person name="Lee G.M."/>
            <person name="Scott-Nevros Z.K."/>
            <person name="Lee S.-M."/>
            <person name="Kim D."/>
        </authorList>
    </citation>
    <scope>NUCLEOTIDE SEQUENCE</scope>
    <source>
        <strain evidence="4">ATCC 55366</strain>
    </source>
</reference>
<evidence type="ECO:0000313" key="5">
    <source>
        <dbReference type="Proteomes" id="UP000180215"/>
    </source>
</evidence>
<dbReference type="EC" id="2.4.1.15" evidence="3"/>
<evidence type="ECO:0000313" key="3">
    <source>
        <dbReference type="EMBL" id="SOR31055.1"/>
    </source>
</evidence>
<name>A0A1S1P7S5_METEX</name>
<evidence type="ECO:0000313" key="4">
    <source>
        <dbReference type="EMBL" id="WHQ71644.1"/>
    </source>
</evidence>
<evidence type="ECO:0000313" key="6">
    <source>
        <dbReference type="Proteomes" id="UP000233769"/>
    </source>
</evidence>
<dbReference type="AlphaFoldDB" id="A0A1S1P7S5"/>
<dbReference type="GO" id="GO:0005992">
    <property type="term" value="P:trehalose biosynthetic process"/>
    <property type="evidence" value="ECO:0007669"/>
    <property type="project" value="InterPro"/>
</dbReference>
<dbReference type="Proteomes" id="UP000180215">
    <property type="component" value="Unassembled WGS sequence"/>
</dbReference>
<reference evidence="6" key="3">
    <citation type="submission" date="2017-10" db="EMBL/GenBank/DDBJ databases">
        <authorList>
            <person name="Regsiter A."/>
            <person name="William W."/>
        </authorList>
    </citation>
    <scope>NUCLEOTIDE SEQUENCE [LARGE SCALE GENOMIC DNA]</scope>
</reference>